<protein>
    <recommendedName>
        <fullName evidence="8">Porphobilinogen deaminase</fullName>
        <shortName evidence="8">PBG</shortName>
        <ecNumber evidence="8">2.5.1.61</ecNumber>
    </recommendedName>
    <alternativeName>
        <fullName evidence="8">Hydroxymethylbilane synthase</fullName>
        <shortName evidence="8">HMBS</shortName>
    </alternativeName>
    <alternativeName>
        <fullName evidence="8">Pre-uroporphyrinogen synthase</fullName>
    </alternativeName>
</protein>
<dbReference type="GO" id="GO:0006782">
    <property type="term" value="P:protoporphyrinogen IX biosynthetic process"/>
    <property type="evidence" value="ECO:0007669"/>
    <property type="project" value="UniProtKB-UniRule"/>
</dbReference>
<dbReference type="PROSITE" id="PS00533">
    <property type="entry name" value="PORPHOBILINOGEN_DEAM"/>
    <property type="match status" value="1"/>
</dbReference>
<feature type="domain" description="Porphobilinogen deaminase N-terminal" evidence="9">
    <location>
        <begin position="4"/>
        <end position="205"/>
    </location>
</feature>
<name>I3VVW1_THESW</name>
<evidence type="ECO:0000256" key="1">
    <source>
        <dbReference type="ARBA" id="ARBA00002869"/>
    </source>
</evidence>
<dbReference type="Pfam" id="PF01379">
    <property type="entry name" value="Porphobil_deam"/>
    <property type="match status" value="1"/>
</dbReference>
<dbReference type="Gene3D" id="3.30.160.40">
    <property type="entry name" value="Porphobilinogen deaminase, C-terminal domain"/>
    <property type="match status" value="1"/>
</dbReference>
<gene>
    <name evidence="8" type="primary">hemC</name>
    <name evidence="11" type="ordered locus">Tsac_1650</name>
</gene>
<comment type="miscellaneous">
    <text evidence="8">The porphobilinogen subunits are added to the dipyrromethane group.</text>
</comment>
<comment type="cofactor">
    <cofactor evidence="8">
        <name>dipyrromethane</name>
        <dbReference type="ChEBI" id="CHEBI:60342"/>
    </cofactor>
    <text evidence="8">Binds 1 dipyrromethane group covalently.</text>
</comment>
<dbReference type="AlphaFoldDB" id="I3VVW1"/>
<keyword evidence="12" id="KW-1185">Reference proteome</keyword>
<dbReference type="InterPro" id="IPR022417">
    <property type="entry name" value="Porphobilin_deaminase_N"/>
</dbReference>
<dbReference type="Gene3D" id="3.40.190.10">
    <property type="entry name" value="Periplasmic binding protein-like II"/>
    <property type="match status" value="2"/>
</dbReference>
<dbReference type="HAMAP" id="MF_00260">
    <property type="entry name" value="Porphobil_deam"/>
    <property type="match status" value="1"/>
</dbReference>
<dbReference type="NCBIfam" id="TIGR00212">
    <property type="entry name" value="hemC"/>
    <property type="match status" value="1"/>
</dbReference>
<dbReference type="STRING" id="1094508.Tsac_1650"/>
<dbReference type="FunFam" id="3.40.190.10:FF:000005">
    <property type="entry name" value="Porphobilinogen deaminase"/>
    <property type="match status" value="1"/>
</dbReference>
<comment type="subunit">
    <text evidence="4 8">Monomer.</text>
</comment>
<evidence type="ECO:0000256" key="6">
    <source>
        <dbReference type="ARBA" id="ARBA00023244"/>
    </source>
</evidence>
<evidence type="ECO:0000256" key="3">
    <source>
        <dbReference type="ARBA" id="ARBA00005638"/>
    </source>
</evidence>
<comment type="function">
    <text evidence="1 8">Tetrapolymerization of the monopyrrole PBG into the hydroxymethylbilane pre-uroporphyrinogen in several discrete steps.</text>
</comment>
<evidence type="ECO:0000313" key="12">
    <source>
        <dbReference type="Proteomes" id="UP000006178"/>
    </source>
</evidence>
<dbReference type="SUPFAM" id="SSF53850">
    <property type="entry name" value="Periplasmic binding protein-like II"/>
    <property type="match status" value="1"/>
</dbReference>
<dbReference type="PANTHER" id="PTHR11557">
    <property type="entry name" value="PORPHOBILINOGEN DEAMINASE"/>
    <property type="match status" value="1"/>
</dbReference>
<evidence type="ECO:0000256" key="4">
    <source>
        <dbReference type="ARBA" id="ARBA00011245"/>
    </source>
</evidence>
<evidence type="ECO:0000256" key="2">
    <source>
        <dbReference type="ARBA" id="ARBA00004735"/>
    </source>
</evidence>
<dbReference type="PIRSF" id="PIRSF001438">
    <property type="entry name" value="4pyrrol_synth_OHMeBilane_synth"/>
    <property type="match status" value="1"/>
</dbReference>
<dbReference type="InterPro" id="IPR022419">
    <property type="entry name" value="Porphobilin_deaminase_cofac_BS"/>
</dbReference>
<dbReference type="RefSeq" id="WP_014758522.1">
    <property type="nucleotide sequence ID" value="NC_017992.1"/>
</dbReference>
<dbReference type="PATRIC" id="fig|1094508.3.peg.1671"/>
<comment type="pathway">
    <text evidence="2 8">Porphyrin-containing compound metabolism; protoporphyrin-IX biosynthesis; coproporphyrinogen-III from 5-aminolevulinate: step 2/4.</text>
</comment>
<dbReference type="KEGG" id="tsh:Tsac_1650"/>
<dbReference type="GO" id="GO:0004418">
    <property type="term" value="F:hydroxymethylbilane synthase activity"/>
    <property type="evidence" value="ECO:0007669"/>
    <property type="project" value="UniProtKB-UniRule"/>
</dbReference>
<dbReference type="Proteomes" id="UP000006178">
    <property type="component" value="Chromosome"/>
</dbReference>
<dbReference type="InterPro" id="IPR036803">
    <property type="entry name" value="Porphobilinogen_deaminase_C_sf"/>
</dbReference>
<dbReference type="UniPathway" id="UPA00251">
    <property type="reaction ID" value="UER00319"/>
</dbReference>
<dbReference type="Pfam" id="PF03900">
    <property type="entry name" value="Porphobil_deamC"/>
    <property type="match status" value="1"/>
</dbReference>
<evidence type="ECO:0000259" key="10">
    <source>
        <dbReference type="Pfam" id="PF03900"/>
    </source>
</evidence>
<dbReference type="PRINTS" id="PR00151">
    <property type="entry name" value="PORPHBDMNASE"/>
</dbReference>
<dbReference type="eggNOG" id="COG0181">
    <property type="taxonomic scope" value="Bacteria"/>
</dbReference>
<dbReference type="GO" id="GO:0005737">
    <property type="term" value="C:cytoplasm"/>
    <property type="evidence" value="ECO:0007669"/>
    <property type="project" value="UniProtKB-UniRule"/>
</dbReference>
<dbReference type="FunFam" id="3.40.190.10:FF:000004">
    <property type="entry name" value="Porphobilinogen deaminase"/>
    <property type="match status" value="1"/>
</dbReference>
<feature type="domain" description="Porphobilinogen deaminase C-terminal" evidence="10">
    <location>
        <begin position="224"/>
        <end position="269"/>
    </location>
</feature>
<dbReference type="EMBL" id="CP003184">
    <property type="protein sequence ID" value="AFK86656.1"/>
    <property type="molecule type" value="Genomic_DNA"/>
</dbReference>
<feature type="modified residue" description="S-(dipyrrolylmethanemethyl)cysteine" evidence="8">
    <location>
        <position position="240"/>
    </location>
</feature>
<dbReference type="InterPro" id="IPR022418">
    <property type="entry name" value="Porphobilinogen_deaminase_C"/>
</dbReference>
<comment type="similarity">
    <text evidence="3 8">Belongs to the HMBS family.</text>
</comment>
<dbReference type="SUPFAM" id="SSF54782">
    <property type="entry name" value="Porphobilinogen deaminase (hydroxymethylbilane synthase), C-terminal domain"/>
    <property type="match status" value="1"/>
</dbReference>
<sequence>MKKIRVGTRGSELALTQTLIIINEIKKYKPDLKFEIVKITTKGDIVNEASLSEIGGKGLFIKEIEDALMNGEIDMAIHSMKDMPFEIPEGLKILPVFKREDPRDVFISRSDKFIDLKENAKVATSSLRRNVQIRSLRPDIDIVPIRGNIATRIRKMDELNLDGIVLAAAGIKRLGLDKLVKDYFPVDLVVPAPCQGILAVEIKEDFESEFFEIYPMLLDVKTFFESSAERKIMKKVGGNCKTPLGVYSEYKNNGNEELISILVSYYKDGKLLKIKETGLIKDIENISEIIVEKIGGL</sequence>
<organism evidence="11 12">
    <name type="scientific">Thermoanaerobacterium saccharolyticum (strain DSM 8691 / JW/SL-YS485)</name>
    <dbReference type="NCBI Taxonomy" id="1094508"/>
    <lineage>
        <taxon>Bacteria</taxon>
        <taxon>Bacillati</taxon>
        <taxon>Bacillota</taxon>
        <taxon>Clostridia</taxon>
        <taxon>Thermoanaerobacterales</taxon>
        <taxon>Thermoanaerobacteraceae</taxon>
        <taxon>Thermoanaerobacterium</taxon>
    </lineage>
</organism>
<evidence type="ECO:0000313" key="11">
    <source>
        <dbReference type="EMBL" id="AFK86656.1"/>
    </source>
</evidence>
<keyword evidence="5 8" id="KW-0808">Transferase</keyword>
<proteinExistence type="inferred from homology"/>
<evidence type="ECO:0000256" key="7">
    <source>
        <dbReference type="ARBA" id="ARBA00048169"/>
    </source>
</evidence>
<keyword evidence="6 8" id="KW-0627">Porphyrin biosynthesis</keyword>
<accession>I3VVW1</accession>
<evidence type="ECO:0000259" key="9">
    <source>
        <dbReference type="Pfam" id="PF01379"/>
    </source>
</evidence>
<evidence type="ECO:0000256" key="5">
    <source>
        <dbReference type="ARBA" id="ARBA00022679"/>
    </source>
</evidence>
<reference evidence="11 12" key="1">
    <citation type="journal article" date="2014" name="Appl. Environ. Microbiol.">
        <title>Profile of Secreted Hydrolases, Associated Proteins, and SlpA in Thermoanaerobacterium saccharolyticum during the Degradation of Hemicellulose.</title>
        <authorList>
            <person name="Currie D.H."/>
            <person name="Guss A.M."/>
            <person name="Herring C.D."/>
            <person name="Giannone R.J."/>
            <person name="Johnson C.M."/>
            <person name="Lankford P.K."/>
            <person name="Brown S.D."/>
            <person name="Hettich R.L."/>
            <person name="Lynd L.R."/>
        </authorList>
    </citation>
    <scope>NUCLEOTIDE SEQUENCE [LARGE SCALE GENOMIC DNA]</scope>
    <source>
        <strain evidence="12">DSM 8691 / JW/SL-YS485</strain>
    </source>
</reference>
<comment type="catalytic activity">
    <reaction evidence="7 8">
        <text>4 porphobilinogen + H2O = hydroxymethylbilane + 4 NH4(+)</text>
        <dbReference type="Rhea" id="RHEA:13185"/>
        <dbReference type="ChEBI" id="CHEBI:15377"/>
        <dbReference type="ChEBI" id="CHEBI:28938"/>
        <dbReference type="ChEBI" id="CHEBI:57845"/>
        <dbReference type="ChEBI" id="CHEBI:58126"/>
        <dbReference type="EC" id="2.5.1.61"/>
    </reaction>
</comment>
<evidence type="ECO:0000256" key="8">
    <source>
        <dbReference type="HAMAP-Rule" id="MF_00260"/>
    </source>
</evidence>
<dbReference type="PANTHER" id="PTHR11557:SF0">
    <property type="entry name" value="PORPHOBILINOGEN DEAMINASE"/>
    <property type="match status" value="1"/>
</dbReference>
<dbReference type="InterPro" id="IPR000860">
    <property type="entry name" value="HemC"/>
</dbReference>
<dbReference type="EC" id="2.5.1.61" evidence="8"/>